<feature type="region of interest" description="Disordered" evidence="1">
    <location>
        <begin position="60"/>
        <end position="79"/>
    </location>
</feature>
<evidence type="ECO:0000313" key="2">
    <source>
        <dbReference type="EMBL" id="CBK64518.1"/>
    </source>
</evidence>
<dbReference type="KEGG" id="ash:AL1_22500"/>
<protein>
    <submittedName>
        <fullName evidence="2">Uncharacterized protein</fullName>
    </submittedName>
</protein>
<accession>D4INK6</accession>
<organism evidence="2 3">
    <name type="scientific">Alistipes shahii WAL 8301</name>
    <dbReference type="NCBI Taxonomy" id="717959"/>
    <lineage>
        <taxon>Bacteria</taxon>
        <taxon>Pseudomonadati</taxon>
        <taxon>Bacteroidota</taxon>
        <taxon>Bacteroidia</taxon>
        <taxon>Bacteroidales</taxon>
        <taxon>Rikenellaceae</taxon>
        <taxon>Alistipes</taxon>
    </lineage>
</organism>
<dbReference type="EMBL" id="FP929032">
    <property type="protein sequence ID" value="CBK64518.1"/>
    <property type="molecule type" value="Genomic_DNA"/>
</dbReference>
<evidence type="ECO:0000256" key="1">
    <source>
        <dbReference type="SAM" id="MobiDB-lite"/>
    </source>
</evidence>
<reference evidence="2 3" key="2">
    <citation type="submission" date="2010-03" db="EMBL/GenBank/DDBJ databases">
        <authorList>
            <person name="Pajon A."/>
        </authorList>
    </citation>
    <scope>NUCLEOTIDE SEQUENCE [LARGE SCALE GENOMIC DNA]</scope>
    <source>
        <strain evidence="2 3">WAL 8301</strain>
    </source>
</reference>
<evidence type="ECO:0000313" key="3">
    <source>
        <dbReference type="Proteomes" id="UP000008794"/>
    </source>
</evidence>
<dbReference type="AlphaFoldDB" id="D4INK6"/>
<dbReference type="HOGENOM" id="CLU_1830897_0_0_10"/>
<reference evidence="2 3" key="1">
    <citation type="submission" date="2010-03" db="EMBL/GenBank/DDBJ databases">
        <title>The genome sequence of Alistipes shahii WAL 8301.</title>
        <authorList>
            <consortium name="metaHIT consortium -- http://www.metahit.eu/"/>
            <person name="Pajon A."/>
            <person name="Turner K."/>
            <person name="Parkhill J."/>
        </authorList>
    </citation>
    <scope>NUCLEOTIDE SEQUENCE [LARGE SCALE GENOMIC DNA]</scope>
    <source>
        <strain evidence="2 3">WAL 8301</strain>
    </source>
</reference>
<feature type="compositionally biased region" description="Basic and acidic residues" evidence="1">
    <location>
        <begin position="60"/>
        <end position="70"/>
    </location>
</feature>
<sequence length="140" mass="14916">MPAQETVRASFFCAGTAARGGSCLRGGLFMGWSVCGTVCGIVYGADSLRLRNLFKDEVRAGTGEPDRETGNRGIGESGAEVRSVSGQWSDRSAAGLQAGCFRGGANGLFCVRRNIYGGFLAPCAITRYIYKSELKKQTDR</sequence>
<proteinExistence type="predicted"/>
<gene>
    <name evidence="2" type="ORF">AL1_22500</name>
</gene>
<name>D4INK6_9BACT</name>
<dbReference type="Proteomes" id="UP000008794">
    <property type="component" value="Chromosome"/>
</dbReference>
<keyword evidence="3" id="KW-1185">Reference proteome</keyword>